<dbReference type="Pfam" id="PF22551">
    <property type="entry name" value="TY-Chap1"/>
    <property type="match status" value="1"/>
</dbReference>
<dbReference type="Gene3D" id="3.30.1460.10">
    <property type="match status" value="1"/>
</dbReference>
<gene>
    <name evidence="2" type="ORF">MARA_29480</name>
</gene>
<geneLocation type="plasmid" evidence="3">
    <name>pjcm18538 dna</name>
</geneLocation>
<protein>
    <recommendedName>
        <fullName evidence="1">TY-Chap central domain-containing protein</fullName>
    </recommendedName>
</protein>
<dbReference type="AlphaFoldDB" id="A0A7I7RZ60"/>
<accession>A0A7I7RZ60</accession>
<dbReference type="EMBL" id="AP022593">
    <property type="protein sequence ID" value="BBY49480.1"/>
    <property type="molecule type" value="Genomic_DNA"/>
</dbReference>
<reference evidence="2 3" key="1">
    <citation type="journal article" date="2019" name="Emerg. Microbes Infect.">
        <title>Comprehensive subspecies identification of 175 nontuberculous mycobacteria species based on 7547 genomic profiles.</title>
        <authorList>
            <person name="Matsumoto Y."/>
            <person name="Kinjo T."/>
            <person name="Motooka D."/>
            <person name="Nabeya D."/>
            <person name="Jung N."/>
            <person name="Uechi K."/>
            <person name="Horii T."/>
            <person name="Iida T."/>
            <person name="Fujita J."/>
            <person name="Nakamura S."/>
        </authorList>
    </citation>
    <scope>NUCLEOTIDE SEQUENCE [LARGE SCALE GENOMIC DNA]</scope>
    <source>
        <strain evidence="2 3">JCM 18538</strain>
    </source>
</reference>
<organism evidence="2 3">
    <name type="scientific">Mycolicibacterium arabiense</name>
    <dbReference type="NCBI Taxonomy" id="1286181"/>
    <lineage>
        <taxon>Bacteria</taxon>
        <taxon>Bacillati</taxon>
        <taxon>Actinomycetota</taxon>
        <taxon>Actinomycetes</taxon>
        <taxon>Mycobacteriales</taxon>
        <taxon>Mycobacteriaceae</taxon>
        <taxon>Mycolicibacterium</taxon>
    </lineage>
</organism>
<dbReference type="SUPFAM" id="SSF69635">
    <property type="entry name" value="Type III secretory system chaperone-like"/>
    <property type="match status" value="1"/>
</dbReference>
<evidence type="ECO:0000313" key="3">
    <source>
        <dbReference type="Proteomes" id="UP000467428"/>
    </source>
</evidence>
<evidence type="ECO:0000313" key="2">
    <source>
        <dbReference type="EMBL" id="BBY49480.1"/>
    </source>
</evidence>
<dbReference type="KEGG" id="marz:MARA_29480"/>
<keyword evidence="3" id="KW-1185">Reference proteome</keyword>
<proteinExistence type="predicted"/>
<evidence type="ECO:0000259" key="1">
    <source>
        <dbReference type="Pfam" id="PF22551"/>
    </source>
</evidence>
<name>A0A7I7RZ60_9MYCO</name>
<dbReference type="InterPro" id="IPR054343">
    <property type="entry name" value="TY-Chap_M"/>
</dbReference>
<dbReference type="Proteomes" id="UP000467428">
    <property type="component" value="Chromosome"/>
</dbReference>
<feature type="domain" description="TY-Chap central" evidence="1">
    <location>
        <begin position="34"/>
        <end position="170"/>
    </location>
</feature>
<sequence length="178" mass="20191">MQSGDDELSRFAPRIQSTPLLGRIFGSGGERRTDELDKWLEETLKREFKVDAIERDEDGDIPIPRGSALVYVHTADDDPPRIEIFSPLLEDFTMRPEVFAAVNSINRNTPLAKAYVDPDNVQIVLTAELYIFDELSPDQLMATIDLVADRADHYDSLLQKRFGGRTMLEDDEGDEFDV</sequence>